<evidence type="ECO:0000313" key="2">
    <source>
        <dbReference type="EMBL" id="QGU32191.1"/>
    </source>
</evidence>
<proteinExistence type="predicted"/>
<dbReference type="EMBL" id="CP039268">
    <property type="protein sequence ID" value="QGU32191.1"/>
    <property type="molecule type" value="Genomic_DNA"/>
</dbReference>
<evidence type="ECO:0000313" key="3">
    <source>
        <dbReference type="Proteomes" id="UP000426424"/>
    </source>
</evidence>
<organism evidence="2 3">
    <name type="scientific">Thermochromatium tepidum ATCC 43061</name>
    <dbReference type="NCBI Taxonomy" id="316276"/>
    <lineage>
        <taxon>Bacteria</taxon>
        <taxon>Pseudomonadati</taxon>
        <taxon>Pseudomonadota</taxon>
        <taxon>Gammaproteobacteria</taxon>
        <taxon>Chromatiales</taxon>
        <taxon>Chromatiaceae</taxon>
        <taxon>Thermochromatium</taxon>
    </lineage>
</organism>
<dbReference type="Proteomes" id="UP000426424">
    <property type="component" value="Chromosome"/>
</dbReference>
<dbReference type="RefSeq" id="WP_153974390.1">
    <property type="nucleotide sequence ID" value="NZ_CP039268.1"/>
</dbReference>
<keyword evidence="1" id="KW-0472">Membrane</keyword>
<evidence type="ECO:0000256" key="1">
    <source>
        <dbReference type="SAM" id="Phobius"/>
    </source>
</evidence>
<protein>
    <submittedName>
        <fullName evidence="2">Uncharacterized protein</fullName>
    </submittedName>
</protein>
<dbReference type="OrthoDB" id="5770834at2"/>
<sequence length="149" mass="16211">MRLLIKLLKWIGLLLGLPLLVLMGLIAWDARQLEKAVEQVAASFTLGGSPFIIPLPADRIAMVSVSNRDSRRTCADLVVHNGVVRSARIAGQAVPMAFDGGIDLTAQAEALQPCDRIDIALMANWGYLKGGFRLEYAGSRVTQIGERRL</sequence>
<feature type="transmembrane region" description="Helical" evidence="1">
    <location>
        <begin position="7"/>
        <end position="28"/>
    </location>
</feature>
<accession>A0A6I6DXA4</accession>
<name>A0A6I6DXA4_THETI</name>
<reference evidence="2 3" key="1">
    <citation type="submission" date="2019-12" db="EMBL/GenBank/DDBJ databases">
        <title>The complete genome of the thermophilic, anoxygenic phototrophic gammaproteobacterium Thermochromatium tepidum.</title>
        <authorList>
            <person name="Sattley W.M."/>
            <person name="Swingley W.D."/>
            <person name="Burchell B.M."/>
            <person name="Gurbani S.A."/>
            <person name="Kujawa C.M."/>
            <person name="Nuccio D.A."/>
            <person name="Schladweiler J."/>
            <person name="Shaffer K.N."/>
            <person name="Stokes L.M."/>
            <person name="Touchman J.W."/>
            <person name="Blankenship R.E."/>
            <person name="Madigan M.T."/>
        </authorList>
    </citation>
    <scope>NUCLEOTIDE SEQUENCE [LARGE SCALE GENOMIC DNA]</scope>
    <source>
        <strain evidence="2 3">ATCC 43061</strain>
    </source>
</reference>
<keyword evidence="1" id="KW-1133">Transmembrane helix</keyword>
<keyword evidence="1" id="KW-0812">Transmembrane</keyword>
<dbReference type="AlphaFoldDB" id="A0A6I6DXA4"/>
<dbReference type="KEGG" id="ttp:E6P07_03825"/>
<keyword evidence="3" id="KW-1185">Reference proteome</keyword>
<gene>
    <name evidence="2" type="ORF">E6P07_03825</name>
</gene>